<accession>A0ABR3F4B5</accession>
<protein>
    <submittedName>
        <fullName evidence="3">Uncharacterized protein</fullName>
    </submittedName>
</protein>
<evidence type="ECO:0000313" key="3">
    <source>
        <dbReference type="EMBL" id="KAL0570079.1"/>
    </source>
</evidence>
<evidence type="ECO:0000256" key="1">
    <source>
        <dbReference type="SAM" id="Phobius"/>
    </source>
</evidence>
<dbReference type="EMBL" id="JBAHYK010000998">
    <property type="protein sequence ID" value="KAL0570079.1"/>
    <property type="molecule type" value="Genomic_DNA"/>
</dbReference>
<keyword evidence="1" id="KW-0812">Transmembrane</keyword>
<evidence type="ECO:0000256" key="2">
    <source>
        <dbReference type="SAM" id="SignalP"/>
    </source>
</evidence>
<keyword evidence="1" id="KW-1133">Transmembrane helix</keyword>
<name>A0ABR3F4B5_9AGAR</name>
<keyword evidence="2" id="KW-0732">Signal</keyword>
<gene>
    <name evidence="3" type="ORF">V5O48_011886</name>
</gene>
<feature type="signal peptide" evidence="2">
    <location>
        <begin position="1"/>
        <end position="29"/>
    </location>
</feature>
<comment type="caution">
    <text evidence="3">The sequence shown here is derived from an EMBL/GenBank/DDBJ whole genome shotgun (WGS) entry which is preliminary data.</text>
</comment>
<feature type="transmembrane region" description="Helical" evidence="1">
    <location>
        <begin position="61"/>
        <end position="82"/>
    </location>
</feature>
<feature type="chain" id="PRO_5046812900" evidence="2">
    <location>
        <begin position="30"/>
        <end position="133"/>
    </location>
</feature>
<organism evidence="3 4">
    <name type="scientific">Marasmius crinis-equi</name>
    <dbReference type="NCBI Taxonomy" id="585013"/>
    <lineage>
        <taxon>Eukaryota</taxon>
        <taxon>Fungi</taxon>
        <taxon>Dikarya</taxon>
        <taxon>Basidiomycota</taxon>
        <taxon>Agaricomycotina</taxon>
        <taxon>Agaricomycetes</taxon>
        <taxon>Agaricomycetidae</taxon>
        <taxon>Agaricales</taxon>
        <taxon>Marasmiineae</taxon>
        <taxon>Marasmiaceae</taxon>
        <taxon>Marasmius</taxon>
    </lineage>
</organism>
<keyword evidence="1" id="KW-0472">Membrane</keyword>
<keyword evidence="4" id="KW-1185">Reference proteome</keyword>
<proteinExistence type="predicted"/>
<dbReference type="Proteomes" id="UP001465976">
    <property type="component" value="Unassembled WGS sequence"/>
</dbReference>
<reference evidence="3 4" key="1">
    <citation type="submission" date="2024-02" db="EMBL/GenBank/DDBJ databases">
        <title>A draft genome for the cacao thread blight pathogen Marasmius crinis-equi.</title>
        <authorList>
            <person name="Cohen S.P."/>
            <person name="Baruah I.K."/>
            <person name="Amoako-Attah I."/>
            <person name="Bukari Y."/>
            <person name="Meinhardt L.W."/>
            <person name="Bailey B.A."/>
        </authorList>
    </citation>
    <scope>NUCLEOTIDE SEQUENCE [LARGE SCALE GENOMIC DNA]</scope>
    <source>
        <strain evidence="3 4">GH-76</strain>
    </source>
</reference>
<sequence length="133" mass="14301">MSLRANLRRRLRLALLFYLPLLNSGIVIALKTNSGDGSYSSGGFGDASGRALDAGNNTAELVGSFFGGIAVMVAIMLIWWLWQYYKRQRARQEAGGTRKCPVCGVIALPVYTQTSVEGGNQARPGNEASFAAK</sequence>
<evidence type="ECO:0000313" key="4">
    <source>
        <dbReference type="Proteomes" id="UP001465976"/>
    </source>
</evidence>